<organism evidence="7 8">
    <name type="scientific">Cinchona calisaya</name>
    <dbReference type="NCBI Taxonomy" id="153742"/>
    <lineage>
        <taxon>Eukaryota</taxon>
        <taxon>Viridiplantae</taxon>
        <taxon>Streptophyta</taxon>
        <taxon>Embryophyta</taxon>
        <taxon>Tracheophyta</taxon>
        <taxon>Spermatophyta</taxon>
        <taxon>Magnoliopsida</taxon>
        <taxon>eudicotyledons</taxon>
        <taxon>Gunneridae</taxon>
        <taxon>Pentapetalae</taxon>
        <taxon>asterids</taxon>
        <taxon>lamiids</taxon>
        <taxon>Gentianales</taxon>
        <taxon>Rubiaceae</taxon>
        <taxon>Cinchonoideae</taxon>
        <taxon>Cinchoneae</taxon>
        <taxon>Cinchona</taxon>
    </lineage>
</organism>
<dbReference type="GO" id="GO:0016117">
    <property type="term" value="P:carotenoid biosynthetic process"/>
    <property type="evidence" value="ECO:0007669"/>
    <property type="project" value="UniProtKB-ARBA"/>
</dbReference>
<reference evidence="7 8" key="1">
    <citation type="submission" date="2024-11" db="EMBL/GenBank/DDBJ databases">
        <title>A near-complete genome assembly of Cinchona calisaya.</title>
        <authorList>
            <person name="Lian D.C."/>
            <person name="Zhao X.W."/>
            <person name="Wei L."/>
        </authorList>
    </citation>
    <scope>NUCLEOTIDE SEQUENCE [LARGE SCALE GENOMIC DNA]</scope>
    <source>
        <tissue evidence="7">Nenye</tissue>
    </source>
</reference>
<dbReference type="Gene3D" id="3.50.50.60">
    <property type="entry name" value="FAD/NAD(P)-binding domain"/>
    <property type="match status" value="1"/>
</dbReference>
<evidence type="ECO:0000256" key="5">
    <source>
        <dbReference type="ARBA" id="ARBA00022946"/>
    </source>
</evidence>
<dbReference type="Proteomes" id="UP001630127">
    <property type="component" value="Unassembled WGS sequence"/>
</dbReference>
<name>A0ABD3AI03_9GENT</name>
<comment type="pathway">
    <text evidence="2">Carotenoid biosynthesis.</text>
</comment>
<evidence type="ECO:0000256" key="6">
    <source>
        <dbReference type="ARBA" id="ARBA00023235"/>
    </source>
</evidence>
<keyword evidence="4" id="KW-0934">Plastid</keyword>
<comment type="subcellular location">
    <subcellularLocation>
        <location evidence="1">Plastid</location>
    </subcellularLocation>
</comment>
<dbReference type="InterPro" id="IPR036188">
    <property type="entry name" value="FAD/NAD-bd_sf"/>
</dbReference>
<keyword evidence="6" id="KW-0413">Isomerase</keyword>
<evidence type="ECO:0000256" key="4">
    <source>
        <dbReference type="ARBA" id="ARBA00022640"/>
    </source>
</evidence>
<evidence type="ECO:0000313" key="8">
    <source>
        <dbReference type="Proteomes" id="UP001630127"/>
    </source>
</evidence>
<dbReference type="InterPro" id="IPR010108">
    <property type="entry name" value="Lycopene_cyclase_b/e"/>
</dbReference>
<keyword evidence="5" id="KW-0809">Transit peptide</keyword>
<dbReference type="NCBIfam" id="TIGR01790">
    <property type="entry name" value="carotene-cycl"/>
    <property type="match status" value="1"/>
</dbReference>
<dbReference type="FunFam" id="3.50.50.60:FF:000101">
    <property type="entry name" value="lycopene epsilon cyclase, chloroplastic"/>
    <property type="match status" value="1"/>
</dbReference>
<evidence type="ECO:0000313" key="7">
    <source>
        <dbReference type="EMBL" id="KAL3530370.1"/>
    </source>
</evidence>
<evidence type="ECO:0000256" key="3">
    <source>
        <dbReference type="ARBA" id="ARBA00006599"/>
    </source>
</evidence>
<dbReference type="GO" id="GO:0016860">
    <property type="term" value="F:intramolecular oxidoreductase activity"/>
    <property type="evidence" value="ECO:0007669"/>
    <property type="project" value="UniProtKB-ARBA"/>
</dbReference>
<evidence type="ECO:0000256" key="2">
    <source>
        <dbReference type="ARBA" id="ARBA00004829"/>
    </source>
</evidence>
<gene>
    <name evidence="7" type="ORF">ACH5RR_009692</name>
</gene>
<proteinExistence type="inferred from homology"/>
<protein>
    <recommendedName>
        <fullName evidence="9">Lycopene beta-cyclase</fullName>
    </recommendedName>
</protein>
<evidence type="ECO:0008006" key="9">
    <source>
        <dbReference type="Google" id="ProtNLM"/>
    </source>
</evidence>
<dbReference type="SUPFAM" id="SSF51905">
    <property type="entry name" value="FAD/NAD(P)-binding domain"/>
    <property type="match status" value="1"/>
</dbReference>
<dbReference type="PANTHER" id="PTHR39757:SF9">
    <property type="entry name" value="CAPSANTHIN_CAPSORUBIN SYNTHASE, CHROMOPLAST PROTEIN"/>
    <property type="match status" value="1"/>
</dbReference>
<comment type="similarity">
    <text evidence="3">Belongs to the lycopene cyclase family.</text>
</comment>
<accession>A0ABD3AI03</accession>
<keyword evidence="8" id="KW-1185">Reference proteome</keyword>
<dbReference type="AlphaFoldDB" id="A0ABD3AI03"/>
<dbReference type="PANTHER" id="PTHR39757">
    <property type="match status" value="1"/>
</dbReference>
<dbReference type="GO" id="GO:0009536">
    <property type="term" value="C:plastid"/>
    <property type="evidence" value="ECO:0007669"/>
    <property type="project" value="UniProtKB-SubCell"/>
</dbReference>
<dbReference type="Pfam" id="PF05834">
    <property type="entry name" value="Lycopene_cycl"/>
    <property type="match status" value="1"/>
</dbReference>
<dbReference type="EMBL" id="JBJUIK010000004">
    <property type="protein sequence ID" value="KAL3530370.1"/>
    <property type="molecule type" value="Genomic_DNA"/>
</dbReference>
<comment type="caution">
    <text evidence="7">The sequence shown here is derived from an EMBL/GenBank/DDBJ whole genome shotgun (WGS) entry which is preliminary data.</text>
</comment>
<sequence length="498" mass="56648">METLLRPSPFLALLTSLPQISYSSKNPPFLSPKTRTTQRKTHNIIKSSKFDSFLDLEPTWKPESIDFDVSWLDPSDHRSRRFDLIIIGAGPAGLRLAEQVSRYGIKVCCVDPAPLSMWRNNYGVWADEFESLGLEDSLDKIWPTTCVYIDDHRTKYLDRAYGRVSRKELKMRLLNGCALNEVKFHKAKVWKIEHEEFESSVVCSDGSELKASLVVDASGFSSHFIEYDKPRNNGFQIAHGILAEVDNHPFDLDKMVLMDWRDSHLGNEPYLRKDNAKTPTFLYVMPFSSNLVFLEETSLVSRPVLSYMEVKKRMVARLRHLGIKVRSVVEDEKCVIPMGGPLPRMPQSVMAFGGNSGIVHPSTGYMVARTMALTSVLAAVIAECLGSTRMIRGTPLYHRVWNGLWPVERRWIREFHSFGMETLLKFNLNGTRNFFDAFFDLDPHYWKGFLSSSLSLGELAMLCMSLFGQASNPSRLDIVTKCPVPLIRMMGNMALETI</sequence>
<evidence type="ECO:0000256" key="1">
    <source>
        <dbReference type="ARBA" id="ARBA00004474"/>
    </source>
</evidence>